<comment type="pathway">
    <text evidence="2">Protein modification; protein ubiquitination.</text>
</comment>
<dbReference type="GO" id="GO:0030016">
    <property type="term" value="C:myofibril"/>
    <property type="evidence" value="ECO:0007669"/>
    <property type="project" value="TreeGrafter"/>
</dbReference>
<dbReference type="GO" id="GO:0003785">
    <property type="term" value="F:actin monomer binding"/>
    <property type="evidence" value="ECO:0007669"/>
    <property type="project" value="TreeGrafter"/>
</dbReference>
<name>A0A553RN61_9TELE</name>
<keyword evidence="11" id="KW-0862">Zinc</keyword>
<evidence type="ECO:0000256" key="11">
    <source>
        <dbReference type="ARBA" id="ARBA00022833"/>
    </source>
</evidence>
<dbReference type="CDD" id="cd20336">
    <property type="entry name" value="Rcat_RBR"/>
    <property type="match status" value="1"/>
</dbReference>
<dbReference type="GO" id="GO:0008270">
    <property type="term" value="F:zinc ion binding"/>
    <property type="evidence" value="ECO:0007669"/>
    <property type="project" value="UniProtKB-KW"/>
</dbReference>
<dbReference type="PANTHER" id="PTHR13759:SF8">
    <property type="entry name" value="TWINFILIN-1"/>
    <property type="match status" value="1"/>
</dbReference>
<dbReference type="InterPro" id="IPR002108">
    <property type="entry name" value="ADF-H"/>
</dbReference>
<dbReference type="SUPFAM" id="SSF54236">
    <property type="entry name" value="Ubiquitin-like"/>
    <property type="match status" value="1"/>
</dbReference>
<evidence type="ECO:0000256" key="9">
    <source>
        <dbReference type="ARBA" id="ARBA00022771"/>
    </source>
</evidence>
<evidence type="ECO:0000256" key="14">
    <source>
        <dbReference type="ARBA" id="ARBA00040325"/>
    </source>
</evidence>
<keyword evidence="12" id="KW-0009">Actin-binding</keyword>
<evidence type="ECO:0000256" key="10">
    <source>
        <dbReference type="ARBA" id="ARBA00022786"/>
    </source>
</evidence>
<dbReference type="GO" id="GO:0010976">
    <property type="term" value="P:positive regulation of neuron projection development"/>
    <property type="evidence" value="ECO:0007669"/>
    <property type="project" value="TreeGrafter"/>
</dbReference>
<evidence type="ECO:0000259" key="16">
    <source>
        <dbReference type="PROSITE" id="PS51263"/>
    </source>
</evidence>
<dbReference type="GO" id="GO:0009893">
    <property type="term" value="P:positive regulation of metabolic process"/>
    <property type="evidence" value="ECO:0007669"/>
    <property type="project" value="UniProtKB-ARBA"/>
</dbReference>
<dbReference type="InterPro" id="IPR029071">
    <property type="entry name" value="Ubiquitin-like_domsf"/>
</dbReference>
<dbReference type="Gene3D" id="3.10.20.90">
    <property type="entry name" value="Phosphatidylinositol 3-kinase Catalytic Subunit, Chain A, domain 1"/>
    <property type="match status" value="1"/>
</dbReference>
<evidence type="ECO:0000256" key="3">
    <source>
        <dbReference type="ARBA" id="ARBA00009557"/>
    </source>
</evidence>
<protein>
    <recommendedName>
        <fullName evidence="14">Twinfilin-1</fullName>
    </recommendedName>
</protein>
<dbReference type="InterPro" id="IPR000626">
    <property type="entry name" value="Ubiquitin-like_dom"/>
</dbReference>
<dbReference type="GO" id="GO:0016740">
    <property type="term" value="F:transferase activity"/>
    <property type="evidence" value="ECO:0007669"/>
    <property type="project" value="UniProtKB-KW"/>
</dbReference>
<evidence type="ECO:0000256" key="5">
    <source>
        <dbReference type="ARBA" id="ARBA00022553"/>
    </source>
</evidence>
<keyword evidence="9" id="KW-0863">Zinc-finger</keyword>
<dbReference type="Proteomes" id="UP000316079">
    <property type="component" value="Unassembled WGS sequence"/>
</dbReference>
<keyword evidence="19" id="KW-1185">Reference proteome</keyword>
<evidence type="ECO:0000259" key="17">
    <source>
        <dbReference type="PROSITE" id="PS51873"/>
    </source>
</evidence>
<dbReference type="InterPro" id="IPR044066">
    <property type="entry name" value="TRIAD_supradom"/>
</dbReference>
<dbReference type="Pfam" id="PF00240">
    <property type="entry name" value="ubiquitin"/>
    <property type="match status" value="1"/>
</dbReference>
<organism evidence="18 19">
    <name type="scientific">Danionella cerebrum</name>
    <dbReference type="NCBI Taxonomy" id="2873325"/>
    <lineage>
        <taxon>Eukaryota</taxon>
        <taxon>Metazoa</taxon>
        <taxon>Chordata</taxon>
        <taxon>Craniata</taxon>
        <taxon>Vertebrata</taxon>
        <taxon>Euteleostomi</taxon>
        <taxon>Actinopterygii</taxon>
        <taxon>Neopterygii</taxon>
        <taxon>Teleostei</taxon>
        <taxon>Ostariophysi</taxon>
        <taxon>Cypriniformes</taxon>
        <taxon>Danionidae</taxon>
        <taxon>Danioninae</taxon>
        <taxon>Danionella</taxon>
    </lineage>
</organism>
<comment type="subcellular location">
    <subcellularLocation>
        <location evidence="1">Cytoplasm</location>
        <location evidence="1">Cytoskeleton</location>
    </subcellularLocation>
</comment>
<feature type="domain" description="RING-type" evidence="17">
    <location>
        <begin position="73"/>
        <end position="307"/>
    </location>
</feature>
<evidence type="ECO:0000256" key="7">
    <source>
        <dbReference type="ARBA" id="ARBA00022723"/>
    </source>
</evidence>
<dbReference type="STRING" id="623744.A0A553RN61"/>
<dbReference type="Pfam" id="PF00241">
    <property type="entry name" value="Cofilin_ADF"/>
    <property type="match status" value="1"/>
</dbReference>
<evidence type="ECO:0000256" key="1">
    <source>
        <dbReference type="ARBA" id="ARBA00004245"/>
    </source>
</evidence>
<keyword evidence="8" id="KW-0677">Repeat</keyword>
<keyword evidence="13" id="KW-0206">Cytoskeleton</keyword>
<dbReference type="PROSITE" id="PS50053">
    <property type="entry name" value="UBIQUITIN_2"/>
    <property type="match status" value="1"/>
</dbReference>
<evidence type="ECO:0000313" key="19">
    <source>
        <dbReference type="Proteomes" id="UP000316079"/>
    </source>
</evidence>
<evidence type="ECO:0000256" key="12">
    <source>
        <dbReference type="ARBA" id="ARBA00023203"/>
    </source>
</evidence>
<accession>A0A553RN61</accession>
<evidence type="ECO:0000259" key="15">
    <source>
        <dbReference type="PROSITE" id="PS50053"/>
    </source>
</evidence>
<gene>
    <name evidence="18" type="ORF">DNTS_032847</name>
</gene>
<feature type="domain" description="Ubiquitin-like" evidence="15">
    <location>
        <begin position="22"/>
        <end position="78"/>
    </location>
</feature>
<dbReference type="SUPFAM" id="SSF57850">
    <property type="entry name" value="RING/U-box"/>
    <property type="match status" value="2"/>
</dbReference>
<dbReference type="GO" id="GO:0005884">
    <property type="term" value="C:actin filament"/>
    <property type="evidence" value="ECO:0007669"/>
    <property type="project" value="TreeGrafter"/>
</dbReference>
<evidence type="ECO:0000256" key="13">
    <source>
        <dbReference type="ARBA" id="ARBA00023212"/>
    </source>
</evidence>
<dbReference type="GO" id="GO:0051015">
    <property type="term" value="F:actin filament binding"/>
    <property type="evidence" value="ECO:0007669"/>
    <property type="project" value="TreeGrafter"/>
</dbReference>
<dbReference type="PANTHER" id="PTHR13759">
    <property type="entry name" value="TWINFILIN"/>
    <property type="match status" value="1"/>
</dbReference>
<evidence type="ECO:0000256" key="2">
    <source>
        <dbReference type="ARBA" id="ARBA00004906"/>
    </source>
</evidence>
<dbReference type="EMBL" id="SRMA01004902">
    <property type="protein sequence ID" value="TRZ03621.1"/>
    <property type="molecule type" value="Genomic_DNA"/>
</dbReference>
<dbReference type="SUPFAM" id="SSF55753">
    <property type="entry name" value="Actin depolymerizing proteins"/>
    <property type="match status" value="1"/>
</dbReference>
<keyword evidence="6" id="KW-0808">Transferase</keyword>
<dbReference type="PROSITE" id="PS51873">
    <property type="entry name" value="TRIAD"/>
    <property type="match status" value="1"/>
</dbReference>
<proteinExistence type="inferred from homology"/>
<keyword evidence="4" id="KW-0963">Cytoplasm</keyword>
<keyword evidence="7" id="KW-0479">Metal-binding</keyword>
<evidence type="ECO:0000256" key="8">
    <source>
        <dbReference type="ARBA" id="ARBA00022737"/>
    </source>
</evidence>
<reference evidence="18 19" key="1">
    <citation type="journal article" date="2019" name="Sci. Data">
        <title>Hybrid genome assembly and annotation of Danionella translucida.</title>
        <authorList>
            <person name="Kadobianskyi M."/>
            <person name="Schulze L."/>
            <person name="Schuelke M."/>
            <person name="Judkewitz B."/>
        </authorList>
    </citation>
    <scope>NUCLEOTIDE SEQUENCE [LARGE SCALE GENOMIC DNA]</scope>
    <source>
        <strain evidence="18 19">Bolton</strain>
    </source>
</reference>
<keyword evidence="10" id="KW-0833">Ubl conjugation pathway</keyword>
<comment type="similarity">
    <text evidence="3">Belongs to the actin-binding proteins ADF family. Twinfilin subfamily.</text>
</comment>
<dbReference type="GO" id="GO:0051016">
    <property type="term" value="P:barbed-end actin filament capping"/>
    <property type="evidence" value="ECO:0007669"/>
    <property type="project" value="TreeGrafter"/>
</dbReference>
<dbReference type="Gene3D" id="1.20.120.1750">
    <property type="match status" value="1"/>
</dbReference>
<dbReference type="Gene3D" id="3.40.20.10">
    <property type="entry name" value="Severin"/>
    <property type="match status" value="1"/>
</dbReference>
<comment type="caution">
    <text evidence="18">The sequence shown here is derived from an EMBL/GenBank/DDBJ whole genome shotgun (WGS) entry which is preliminary data.</text>
</comment>
<sequence length="415" mass="46660">MNKNDIKTLSVASSSDEFEQFTIGKLKERALAHFPGVPDPERLRVIFGTEELEDDGTFESYNIEHGSLLVFVLQLDGGRDMFDDEPNVLRAVLSCGHITDPEALTSCCKVQLLKGDTQFKCPLCKEKWKYEEVKNLAKLTDEEKVDFEDKLGTNTANRIVKMKNCPGCDTFIERRDVGNLCVECSICTHRTGRSYEFCWQCMGKWKGSLGASNRCGNAGCTSREKVLAECPMIKLSYFRNIDVQCPLKRACTSCGMLIEHSTNGCNNMTCPHCCLEFCFICLKAGHDFDDGPSTEEVKDVFAGARNGQYRLLKIVIENEELVLGLTAPPGRSWEDDYERLLLPVLELDLPSYFLFRLDSTNSLGHEWIFIAWSPDHAPSRLIRGEELSREGNHARSATPSCILFMNGSPNLTISR</sequence>
<dbReference type="GO" id="GO:0010591">
    <property type="term" value="P:regulation of lamellipodium assembly"/>
    <property type="evidence" value="ECO:0007669"/>
    <property type="project" value="TreeGrafter"/>
</dbReference>
<evidence type="ECO:0000256" key="4">
    <source>
        <dbReference type="ARBA" id="ARBA00022490"/>
    </source>
</evidence>
<keyword evidence="5" id="KW-0597">Phosphoprotein</keyword>
<dbReference type="PROSITE" id="PS51263">
    <property type="entry name" value="ADF_H"/>
    <property type="match status" value="1"/>
</dbReference>
<dbReference type="AlphaFoldDB" id="A0A553RN61"/>
<evidence type="ECO:0000256" key="6">
    <source>
        <dbReference type="ARBA" id="ARBA00022679"/>
    </source>
</evidence>
<dbReference type="InterPro" id="IPR029006">
    <property type="entry name" value="ADF-H/Gelsolin-like_dom_sf"/>
</dbReference>
<dbReference type="OrthoDB" id="419317at2759"/>
<dbReference type="GO" id="GO:0030042">
    <property type="term" value="P:actin filament depolymerization"/>
    <property type="evidence" value="ECO:0007669"/>
    <property type="project" value="TreeGrafter"/>
</dbReference>
<evidence type="ECO:0000313" key="18">
    <source>
        <dbReference type="EMBL" id="TRZ03621.1"/>
    </source>
</evidence>
<dbReference type="InterPro" id="IPR028458">
    <property type="entry name" value="Twinfilin"/>
</dbReference>
<feature type="domain" description="ADF-H" evidence="16">
    <location>
        <begin position="289"/>
        <end position="415"/>
    </location>
</feature>